<evidence type="ECO:0000256" key="1">
    <source>
        <dbReference type="SAM" id="SignalP"/>
    </source>
</evidence>
<protein>
    <submittedName>
        <fullName evidence="2">Uncharacterized protein</fullName>
    </submittedName>
</protein>
<dbReference type="AlphaFoldDB" id="A0A2T4Y5E0"/>
<reference evidence="2 3" key="1">
    <citation type="submission" date="2018-04" db="EMBL/GenBank/DDBJ databases">
        <title>Genome sequencing reveals highly heavy metal resistance and biotechnology application of the novel Enterobacter cloacae amazonensis isolated from wastewater river in Manaus - Amazonas.</title>
        <authorList>
            <person name="Astolfi M.C.T."/>
            <person name="Carvalho E.B.D.S."/>
            <person name="Lacerda L.B."/>
            <person name="Pinto M.V."/>
            <person name="Nogueira V.B."/>
            <person name="Barros A.M."/>
            <person name="Astolfi-Filho S."/>
        </authorList>
    </citation>
    <scope>NUCLEOTIDE SEQUENCE [LARGE SCALE GENOMIC DNA]</scope>
    <source>
        <strain evidence="3">amazonensis</strain>
    </source>
</reference>
<accession>A0A2T4Y5E0</accession>
<keyword evidence="1" id="KW-0732">Signal</keyword>
<feature type="signal peptide" evidence="1">
    <location>
        <begin position="1"/>
        <end position="18"/>
    </location>
</feature>
<dbReference type="Proteomes" id="UP000241614">
    <property type="component" value="Unassembled WGS sequence"/>
</dbReference>
<name>A0A2T4Y5E0_ENTCL</name>
<sequence length="170" mass="18857">MKYFIVFFFSCFSVVLLAKDHSPEQIMQMINNKGARSVVDNLYSNDSEGSEWWNHVIPEISKGAHAWLVVASAIEPGVDAGTAEDLKAALSEAIPHNPEGVLAILKDDKPLLTIEQICSFANFPETEAESNKLYVDSIREIFKVNNPKGKRCLAVMIATVENSVPFEKDN</sequence>
<proteinExistence type="predicted"/>
<gene>
    <name evidence="2" type="ORF">DA103_03020</name>
</gene>
<comment type="caution">
    <text evidence="2">The sequence shown here is derived from an EMBL/GenBank/DDBJ whole genome shotgun (WGS) entry which is preliminary data.</text>
</comment>
<organism evidence="2 3">
    <name type="scientific">Enterobacter cloacae</name>
    <dbReference type="NCBI Taxonomy" id="550"/>
    <lineage>
        <taxon>Bacteria</taxon>
        <taxon>Pseudomonadati</taxon>
        <taxon>Pseudomonadota</taxon>
        <taxon>Gammaproteobacteria</taxon>
        <taxon>Enterobacterales</taxon>
        <taxon>Enterobacteriaceae</taxon>
        <taxon>Enterobacter</taxon>
        <taxon>Enterobacter cloacae complex</taxon>
    </lineage>
</organism>
<dbReference type="OrthoDB" id="6555786at2"/>
<evidence type="ECO:0000313" key="3">
    <source>
        <dbReference type="Proteomes" id="UP000241614"/>
    </source>
</evidence>
<feature type="chain" id="PRO_5015464033" evidence="1">
    <location>
        <begin position="19"/>
        <end position="170"/>
    </location>
</feature>
<dbReference type="EMBL" id="PZPP01000006">
    <property type="protein sequence ID" value="PTM37412.1"/>
    <property type="molecule type" value="Genomic_DNA"/>
</dbReference>
<evidence type="ECO:0000313" key="2">
    <source>
        <dbReference type="EMBL" id="PTM37412.1"/>
    </source>
</evidence>